<reference evidence="1 2" key="1">
    <citation type="submission" date="2019-09" db="EMBL/GenBank/DDBJ databases">
        <title>Taxonomy of Antarctic Massilia spp.: description of Massilia rubra sp. nov., Massilia aquatica sp. nov., Massilia mucilaginosa sp. nov., Massilia frigida sp. nov. isolated from streams, lakes and regoliths.</title>
        <authorList>
            <person name="Holochova P."/>
            <person name="Sedlacek I."/>
            <person name="Kralova S."/>
            <person name="Maslanova I."/>
            <person name="Busse H.-J."/>
            <person name="Stankova E."/>
            <person name="Vrbovska V."/>
            <person name="Kovarovic V."/>
            <person name="Bartak M."/>
            <person name="Svec P."/>
            <person name="Pantucek R."/>
        </authorList>
    </citation>
    <scope>NUCLEOTIDE SEQUENCE [LARGE SCALE GENOMIC DNA]</scope>
    <source>
        <strain evidence="1 2">CCM 8692</strain>
    </source>
</reference>
<dbReference type="SUPFAM" id="SSF103032">
    <property type="entry name" value="Hypothetical protein YwqG"/>
    <property type="match status" value="1"/>
</dbReference>
<evidence type="ECO:0000313" key="1">
    <source>
        <dbReference type="EMBL" id="NHZ37105.1"/>
    </source>
</evidence>
<dbReference type="RefSeq" id="WP_167229698.1">
    <property type="nucleotide sequence ID" value="NZ_VUYU01000024.1"/>
</dbReference>
<keyword evidence="2" id="KW-1185">Reference proteome</keyword>
<dbReference type="Gene3D" id="2.30.320.10">
    <property type="entry name" value="YwqG-like"/>
    <property type="match status" value="1"/>
</dbReference>
<dbReference type="Pfam" id="PF09234">
    <property type="entry name" value="DUF1963"/>
    <property type="match status" value="1"/>
</dbReference>
<evidence type="ECO:0000313" key="2">
    <source>
        <dbReference type="Proteomes" id="UP000785613"/>
    </source>
</evidence>
<sequence length="258" mass="28600">MLIEAQAELLDSLIGQHELHAVTETIKRAAYTRVDLVSAGEETYATLGTSRFGGDPDIPINCSWLDRLEGMVFVFQVCLADLAWSTSLGLPPSGMLYVFADEEADSASTFYFPGASDELIRHRMPAPQPDNIFSEMKCVRLKGSLGIDLPSYGSDEFDEIEELGLDKGYQSLEERLTPADEVFCQLRGRYAELNGDLREDAAKAGGGNARDWRSLWKIFSSLESGLVISDHHVLHGMIKDQELATRTFANVFSIREVV</sequence>
<gene>
    <name evidence="1" type="ORF">F0185_26405</name>
</gene>
<dbReference type="InterPro" id="IPR035948">
    <property type="entry name" value="YwqG-like_sf"/>
</dbReference>
<protein>
    <submittedName>
        <fullName evidence="1">DUF1963 domain-containing protein</fullName>
    </submittedName>
</protein>
<dbReference type="EMBL" id="VUYU01000024">
    <property type="protein sequence ID" value="NHZ37105.1"/>
    <property type="molecule type" value="Genomic_DNA"/>
</dbReference>
<organism evidence="1 2">
    <name type="scientific">Massilia rubra</name>
    <dbReference type="NCBI Taxonomy" id="2607910"/>
    <lineage>
        <taxon>Bacteria</taxon>
        <taxon>Pseudomonadati</taxon>
        <taxon>Pseudomonadota</taxon>
        <taxon>Betaproteobacteria</taxon>
        <taxon>Burkholderiales</taxon>
        <taxon>Oxalobacteraceae</taxon>
        <taxon>Telluria group</taxon>
        <taxon>Massilia</taxon>
    </lineage>
</organism>
<accession>A0ABX0LW57</accession>
<comment type="caution">
    <text evidence="1">The sequence shown here is derived from an EMBL/GenBank/DDBJ whole genome shotgun (WGS) entry which is preliminary data.</text>
</comment>
<name>A0ABX0LW57_9BURK</name>
<dbReference type="Proteomes" id="UP000785613">
    <property type="component" value="Unassembled WGS sequence"/>
</dbReference>
<proteinExistence type="predicted"/>
<dbReference type="InterPro" id="IPR015315">
    <property type="entry name" value="DUF1963"/>
</dbReference>